<protein>
    <recommendedName>
        <fullName evidence="1">DUF4283 domain-containing protein</fullName>
    </recommendedName>
</protein>
<dbReference type="EMBL" id="LIHL02000010">
    <property type="protein sequence ID" value="KAF5458877.1"/>
    <property type="molecule type" value="Genomic_DNA"/>
</dbReference>
<gene>
    <name evidence="3" type="ORF">F2P56_022872</name>
    <name evidence="2" type="ORF">F2P56_036961</name>
</gene>
<dbReference type="Pfam" id="PF14111">
    <property type="entry name" value="DUF4283"/>
    <property type="match status" value="1"/>
</dbReference>
<feature type="domain" description="DUF4283" evidence="1">
    <location>
        <begin position="39"/>
        <end position="111"/>
    </location>
</feature>
<dbReference type="Gramene" id="Jr10_19350_p1">
    <property type="protein sequence ID" value="cds.Jr10_19350_p1"/>
    <property type="gene ID" value="Jr10_19350"/>
</dbReference>
<evidence type="ECO:0000313" key="3">
    <source>
        <dbReference type="EMBL" id="KAF5458877.1"/>
    </source>
</evidence>
<evidence type="ECO:0000313" key="4">
    <source>
        <dbReference type="Proteomes" id="UP000619265"/>
    </source>
</evidence>
<proteinExistence type="predicted"/>
<dbReference type="Proteomes" id="UP000619265">
    <property type="component" value="Unassembled WGS sequence"/>
</dbReference>
<dbReference type="PANTHER" id="PTHR31286:SF62">
    <property type="entry name" value="ZINC FINGER, CCHC-TYPE-LIKE PROTEIN"/>
    <property type="match status" value="1"/>
</dbReference>
<dbReference type="EMBL" id="LIHL02000177">
    <property type="protein sequence ID" value="KAF5442023.1"/>
    <property type="molecule type" value="Genomic_DNA"/>
</dbReference>
<organism evidence="2 4">
    <name type="scientific">Juglans regia</name>
    <name type="common">English walnut</name>
    <dbReference type="NCBI Taxonomy" id="51240"/>
    <lineage>
        <taxon>Eukaryota</taxon>
        <taxon>Viridiplantae</taxon>
        <taxon>Streptophyta</taxon>
        <taxon>Embryophyta</taxon>
        <taxon>Tracheophyta</taxon>
        <taxon>Spermatophyta</taxon>
        <taxon>Magnoliopsida</taxon>
        <taxon>eudicotyledons</taxon>
        <taxon>Gunneridae</taxon>
        <taxon>Pentapetalae</taxon>
        <taxon>rosids</taxon>
        <taxon>fabids</taxon>
        <taxon>Fagales</taxon>
        <taxon>Juglandaceae</taxon>
        <taxon>Juglans</taxon>
    </lineage>
</organism>
<name>A0A833TS03_JUGRE</name>
<dbReference type="AlphaFoldDB" id="A0A833TS03"/>
<accession>A0A833TS03</accession>
<dbReference type="InterPro" id="IPR025558">
    <property type="entry name" value="DUF4283"/>
</dbReference>
<feature type="non-terminal residue" evidence="2">
    <location>
        <position position="166"/>
    </location>
</feature>
<evidence type="ECO:0000313" key="2">
    <source>
        <dbReference type="EMBL" id="KAF5442023.1"/>
    </source>
</evidence>
<sequence>MEEELSKQWEKLSLTEKEKEGLALQQATSRTSVKTEHLCLLVMIVAEKTINREAFKSTMSKVWKCESWIQFSEVGSNKFIIEFHSKKDLERVINGRPWSFDRWLMCFQAFSGSKSINEVQFTTEEFWIQAYNLPFDCMNQEVGYQIGSRLGKFIKVHVDDRGIGWG</sequence>
<reference evidence="2" key="2">
    <citation type="submission" date="2020-03" db="EMBL/GenBank/DDBJ databases">
        <title>Walnut 2.0.</title>
        <authorList>
            <person name="Marrano A."/>
            <person name="Britton M."/>
            <person name="Zimin A.V."/>
            <person name="Zaini P.A."/>
            <person name="Workman R."/>
            <person name="Puiu D."/>
            <person name="Bianco L."/>
            <person name="Allen B.J."/>
            <person name="Troggio M."/>
            <person name="Leslie C.A."/>
            <person name="Timp W."/>
            <person name="Dendekar A."/>
            <person name="Salzberg S.L."/>
            <person name="Neale D.B."/>
        </authorList>
    </citation>
    <scope>NUCLEOTIDE SEQUENCE</scope>
    <source>
        <tissue evidence="2">Leaves</tissue>
    </source>
</reference>
<dbReference type="Gramene" id="Jr_Scaffold_163_00020_p1">
    <property type="protein sequence ID" value="cds.Jr_Scaffold_163_00020_p1"/>
    <property type="gene ID" value="Jr_Scaffold_163_00020"/>
</dbReference>
<comment type="caution">
    <text evidence="2">The sequence shown here is derived from an EMBL/GenBank/DDBJ whole genome shotgun (WGS) entry which is preliminary data.</text>
</comment>
<evidence type="ECO:0000259" key="1">
    <source>
        <dbReference type="Pfam" id="PF14111"/>
    </source>
</evidence>
<reference evidence="2" key="1">
    <citation type="submission" date="2015-10" db="EMBL/GenBank/DDBJ databases">
        <authorList>
            <person name="Martinez-Garcia P.J."/>
            <person name="Crepeau M.W."/>
            <person name="Puiu D."/>
            <person name="Gonzalez-Ibeas D."/>
            <person name="Whalen J."/>
            <person name="Stevens K."/>
            <person name="Paul R."/>
            <person name="Butterfield T."/>
            <person name="Britton M."/>
            <person name="Reagan R."/>
            <person name="Chakraborty S."/>
            <person name="Walawage S.L."/>
            <person name="Vasquez-Gross H.A."/>
            <person name="Cardeno C."/>
            <person name="Famula R."/>
            <person name="Pratt K."/>
            <person name="Kuruganti S."/>
            <person name="Aradhya M.K."/>
            <person name="Leslie C.A."/>
            <person name="Dandekar A.M."/>
            <person name="Salzberg S.L."/>
            <person name="Wegrzyn J.L."/>
            <person name="Langley C.H."/>
            <person name="Neale D.B."/>
        </authorList>
    </citation>
    <scope>NUCLEOTIDE SEQUENCE</scope>
    <source>
        <tissue evidence="2">Leaves</tissue>
    </source>
</reference>
<dbReference type="InterPro" id="IPR040256">
    <property type="entry name" value="At4g02000-like"/>
</dbReference>
<dbReference type="PANTHER" id="PTHR31286">
    <property type="entry name" value="GLYCINE-RICH CELL WALL STRUCTURAL PROTEIN 1.8-LIKE"/>
    <property type="match status" value="1"/>
</dbReference>